<dbReference type="Proteomes" id="UP000007264">
    <property type="component" value="Unassembled WGS sequence"/>
</dbReference>
<feature type="region of interest" description="Disordered" evidence="1">
    <location>
        <begin position="1"/>
        <end position="37"/>
    </location>
</feature>
<dbReference type="KEGG" id="csl:COCSUDRAFT_54918"/>
<feature type="compositionally biased region" description="Basic and acidic residues" evidence="1">
    <location>
        <begin position="14"/>
        <end position="37"/>
    </location>
</feature>
<keyword evidence="3" id="KW-1185">Reference proteome</keyword>
<dbReference type="GeneID" id="17036431"/>
<protein>
    <submittedName>
        <fullName evidence="2">Uncharacterized protein</fullName>
    </submittedName>
</protein>
<comment type="caution">
    <text evidence="2">The sequence shown here is derived from an EMBL/GenBank/DDBJ whole genome shotgun (WGS) entry which is preliminary data.</text>
</comment>
<reference evidence="2 3" key="1">
    <citation type="journal article" date="2012" name="Genome Biol.">
        <title>The genome of the polar eukaryotic microalga coccomyxa subellipsoidea reveals traits of cold adaptation.</title>
        <authorList>
            <person name="Blanc G."/>
            <person name="Agarkova I."/>
            <person name="Grimwood J."/>
            <person name="Kuo A."/>
            <person name="Brueggeman A."/>
            <person name="Dunigan D."/>
            <person name="Gurnon J."/>
            <person name="Ladunga I."/>
            <person name="Lindquist E."/>
            <person name="Lucas S."/>
            <person name="Pangilinan J."/>
            <person name="Proschold T."/>
            <person name="Salamov A."/>
            <person name="Schmutz J."/>
            <person name="Weeks D."/>
            <person name="Yamada T."/>
            <person name="Claverie J.M."/>
            <person name="Grigoriev I."/>
            <person name="Van Etten J."/>
            <person name="Lomsadze A."/>
            <person name="Borodovsky M."/>
        </authorList>
    </citation>
    <scope>NUCLEOTIDE SEQUENCE [LARGE SCALE GENOMIC DNA]</scope>
    <source>
        <strain evidence="2 3">C-169</strain>
    </source>
</reference>
<sequence>MTELPECPETPKATQDRRSFFEKLADPSREERPVCTRRWDKQHARDISEAPLHIKLQQFASLQDDANLPQIAGPPQVRKKLVQRRAEQFELLAQCEITAVMRTTPSPEIVKRRRVALQERIKAER</sequence>
<dbReference type="EMBL" id="AGSI01000023">
    <property type="protein sequence ID" value="EIE18546.1"/>
    <property type="molecule type" value="Genomic_DNA"/>
</dbReference>
<evidence type="ECO:0000313" key="3">
    <source>
        <dbReference type="Proteomes" id="UP000007264"/>
    </source>
</evidence>
<name>I0YJH7_COCSC</name>
<dbReference type="RefSeq" id="XP_005643090.1">
    <property type="nucleotide sequence ID" value="XM_005643033.1"/>
</dbReference>
<dbReference type="AlphaFoldDB" id="I0YJH7"/>
<organism evidence="2 3">
    <name type="scientific">Coccomyxa subellipsoidea (strain C-169)</name>
    <name type="common">Green microalga</name>
    <dbReference type="NCBI Taxonomy" id="574566"/>
    <lineage>
        <taxon>Eukaryota</taxon>
        <taxon>Viridiplantae</taxon>
        <taxon>Chlorophyta</taxon>
        <taxon>core chlorophytes</taxon>
        <taxon>Trebouxiophyceae</taxon>
        <taxon>Trebouxiophyceae incertae sedis</taxon>
        <taxon>Coccomyxaceae</taxon>
        <taxon>Coccomyxa</taxon>
        <taxon>Coccomyxa subellipsoidea</taxon>
    </lineage>
</organism>
<accession>I0YJH7</accession>
<evidence type="ECO:0000313" key="2">
    <source>
        <dbReference type="EMBL" id="EIE18546.1"/>
    </source>
</evidence>
<proteinExistence type="predicted"/>
<evidence type="ECO:0000256" key="1">
    <source>
        <dbReference type="SAM" id="MobiDB-lite"/>
    </source>
</evidence>
<gene>
    <name evidence="2" type="ORF">COCSUDRAFT_54918</name>
</gene>